<dbReference type="InterPro" id="IPR043128">
    <property type="entry name" value="Rev_trsase/Diguanyl_cyclase"/>
</dbReference>
<dbReference type="EMBL" id="JBHSCX010000006">
    <property type="protein sequence ID" value="MFC4362317.1"/>
    <property type="molecule type" value="Genomic_DNA"/>
</dbReference>
<gene>
    <name evidence="5" type="ORF">ACFOX3_08385</name>
</gene>
<feature type="domain" description="GGDEF" evidence="4">
    <location>
        <begin position="266"/>
        <end position="396"/>
    </location>
</feature>
<evidence type="ECO:0000259" key="2">
    <source>
        <dbReference type="PROSITE" id="PS50883"/>
    </source>
</evidence>
<dbReference type="PROSITE" id="PS50887">
    <property type="entry name" value="GGDEF"/>
    <property type="match status" value="1"/>
</dbReference>
<proteinExistence type="predicted"/>
<dbReference type="Proteomes" id="UP001595840">
    <property type="component" value="Unassembled WGS sequence"/>
</dbReference>
<dbReference type="Pfam" id="PF00990">
    <property type="entry name" value="GGDEF"/>
    <property type="match status" value="1"/>
</dbReference>
<dbReference type="InterPro" id="IPR003660">
    <property type="entry name" value="HAMP_dom"/>
</dbReference>
<dbReference type="RefSeq" id="WP_290260650.1">
    <property type="nucleotide sequence ID" value="NZ_JAUFQG010000004.1"/>
</dbReference>
<dbReference type="SMART" id="SM00267">
    <property type="entry name" value="GGDEF"/>
    <property type="match status" value="1"/>
</dbReference>
<sequence length="641" mass="72321">MSLLRQLVIAITLLVMVLLAGNMIVSVVNARIYFFAQMNVHAQDTATALGFSISQAAQEKDAVLIGSMVDVIFDRGYYREISYRDLEGKTLVSRDVNLQVDDVPAWFIDLIEIPEPRGESEVINGWFRLGKIEVIAHTGLAYRDLWRVFREQLWLFLFTAVAAYGLAGVSLHFLLRPLKRVEKQADAICRREFPEQQRLPRTRELRSMVHAMNRMVEKIKDMFQEQLELTESLHRSSHVDFITGLSNRLDFDARLESFIKSELGGGEGALLLWQLSGMQKYNQTHGREAGDLLLRQIADVFKPLSTAWPGAIVSRRGGTDFCIFIPAIDRAQTVTLCEELVAKVQLISWPEGSLPLHLGVVHDQAVTLDSQLLSRADAALRVAQHQAEKGWHLQLTETVGARPAGEWRQLLERSLSEGQLALHYQPVFDLHNQLLHAEVLVRLKVDGQLQPAGSFLPMVERFALVDTLDRRVLEMLAQTFHQTQANYCVNLSPRTIALPQFRHWLKDFLSLNAELASRLFIEVSENVVLHSMDALRDLVAISNSAGAKVSLDHFGVTGKAFNYLQSLPLHSLKIDRSFITHLHNRQDNQFFVKSLAQIAHSCDMMLLAEGVETEQEWLQVKALGLDGAQGYYLGRPAAELP</sequence>
<dbReference type="PANTHER" id="PTHR33121:SF32">
    <property type="entry name" value="RNASE E SPECIFICITY FACTOR CSRD"/>
    <property type="match status" value="1"/>
</dbReference>
<keyword evidence="1" id="KW-0812">Transmembrane</keyword>
<dbReference type="InterPro" id="IPR032244">
    <property type="entry name" value="LapD_MoxY_N"/>
</dbReference>
<evidence type="ECO:0000313" key="6">
    <source>
        <dbReference type="Proteomes" id="UP001595840"/>
    </source>
</evidence>
<dbReference type="InterPro" id="IPR001633">
    <property type="entry name" value="EAL_dom"/>
</dbReference>
<feature type="domain" description="EAL" evidence="2">
    <location>
        <begin position="404"/>
        <end position="641"/>
    </location>
</feature>
<dbReference type="InterPro" id="IPR042461">
    <property type="entry name" value="LapD_MoxY_peri_C"/>
</dbReference>
<dbReference type="SMART" id="SM00052">
    <property type="entry name" value="EAL"/>
    <property type="match status" value="1"/>
</dbReference>
<dbReference type="InterPro" id="IPR029787">
    <property type="entry name" value="Nucleotide_cyclase"/>
</dbReference>
<evidence type="ECO:0000313" key="5">
    <source>
        <dbReference type="EMBL" id="MFC4362317.1"/>
    </source>
</evidence>
<dbReference type="Pfam" id="PF00563">
    <property type="entry name" value="EAL"/>
    <property type="match status" value="1"/>
</dbReference>
<dbReference type="Gene3D" id="3.30.70.270">
    <property type="match status" value="1"/>
</dbReference>
<dbReference type="Gene3D" id="3.30.110.200">
    <property type="match status" value="1"/>
</dbReference>
<dbReference type="PROSITE" id="PS50883">
    <property type="entry name" value="EAL"/>
    <property type="match status" value="1"/>
</dbReference>
<dbReference type="Gene3D" id="6.10.340.10">
    <property type="match status" value="1"/>
</dbReference>
<keyword evidence="6" id="KW-1185">Reference proteome</keyword>
<comment type="caution">
    <text evidence="5">The sequence shown here is derived from an EMBL/GenBank/DDBJ whole genome shotgun (WGS) entry which is preliminary data.</text>
</comment>
<reference evidence="6" key="1">
    <citation type="journal article" date="2019" name="Int. J. Syst. Evol. Microbiol.">
        <title>The Global Catalogue of Microorganisms (GCM) 10K type strain sequencing project: providing services to taxonomists for standard genome sequencing and annotation.</title>
        <authorList>
            <consortium name="The Broad Institute Genomics Platform"/>
            <consortium name="The Broad Institute Genome Sequencing Center for Infectious Disease"/>
            <person name="Wu L."/>
            <person name="Ma J."/>
        </authorList>
    </citation>
    <scope>NUCLEOTIDE SEQUENCE [LARGE SCALE GENOMIC DNA]</scope>
    <source>
        <strain evidence="6">CECT 8570</strain>
    </source>
</reference>
<dbReference type="SUPFAM" id="SSF141868">
    <property type="entry name" value="EAL domain-like"/>
    <property type="match status" value="1"/>
</dbReference>
<dbReference type="NCBIfam" id="TIGR00254">
    <property type="entry name" value="GGDEF"/>
    <property type="match status" value="1"/>
</dbReference>
<dbReference type="InterPro" id="IPR050706">
    <property type="entry name" value="Cyclic-di-GMP_PDE-like"/>
</dbReference>
<protein>
    <submittedName>
        <fullName evidence="5">EAL domain-containing protein</fullName>
    </submittedName>
</protein>
<dbReference type="SMART" id="SM00304">
    <property type="entry name" value="HAMP"/>
    <property type="match status" value="1"/>
</dbReference>
<keyword evidence="1" id="KW-1133">Transmembrane helix</keyword>
<dbReference type="Gene3D" id="6.20.270.20">
    <property type="entry name" value="LapD/MoxY periplasmic domain"/>
    <property type="match status" value="1"/>
</dbReference>
<name>A0ABV8V3D7_9GAMM</name>
<dbReference type="InterPro" id="IPR000160">
    <property type="entry name" value="GGDEF_dom"/>
</dbReference>
<evidence type="ECO:0000259" key="3">
    <source>
        <dbReference type="PROSITE" id="PS50885"/>
    </source>
</evidence>
<dbReference type="InterPro" id="IPR035919">
    <property type="entry name" value="EAL_sf"/>
</dbReference>
<keyword evidence="1" id="KW-0472">Membrane</keyword>
<evidence type="ECO:0000259" key="4">
    <source>
        <dbReference type="PROSITE" id="PS50887"/>
    </source>
</evidence>
<feature type="domain" description="HAMP" evidence="3">
    <location>
        <begin position="172"/>
        <end position="224"/>
    </location>
</feature>
<feature type="transmembrane region" description="Helical" evidence="1">
    <location>
        <begin position="153"/>
        <end position="175"/>
    </location>
</feature>
<evidence type="ECO:0000256" key="1">
    <source>
        <dbReference type="SAM" id="Phobius"/>
    </source>
</evidence>
<dbReference type="CDD" id="cd06225">
    <property type="entry name" value="HAMP"/>
    <property type="match status" value="1"/>
</dbReference>
<dbReference type="PANTHER" id="PTHR33121">
    <property type="entry name" value="CYCLIC DI-GMP PHOSPHODIESTERASE PDEF"/>
    <property type="match status" value="1"/>
</dbReference>
<dbReference type="PROSITE" id="PS50885">
    <property type="entry name" value="HAMP"/>
    <property type="match status" value="1"/>
</dbReference>
<dbReference type="Pfam" id="PF16448">
    <property type="entry name" value="LapD_MoxY_N"/>
    <property type="match status" value="1"/>
</dbReference>
<dbReference type="Gene3D" id="3.20.20.450">
    <property type="entry name" value="EAL domain"/>
    <property type="match status" value="1"/>
</dbReference>
<dbReference type="CDD" id="cd01948">
    <property type="entry name" value="EAL"/>
    <property type="match status" value="1"/>
</dbReference>
<dbReference type="SUPFAM" id="SSF55073">
    <property type="entry name" value="Nucleotide cyclase"/>
    <property type="match status" value="1"/>
</dbReference>
<accession>A0ABV8V3D7</accession>
<organism evidence="5 6">
    <name type="scientific">Simiduia curdlanivorans</name>
    <dbReference type="NCBI Taxonomy" id="1492769"/>
    <lineage>
        <taxon>Bacteria</taxon>
        <taxon>Pseudomonadati</taxon>
        <taxon>Pseudomonadota</taxon>
        <taxon>Gammaproteobacteria</taxon>
        <taxon>Cellvibrionales</taxon>
        <taxon>Cellvibrionaceae</taxon>
        <taxon>Simiduia</taxon>
    </lineage>
</organism>